<dbReference type="AlphaFoldDB" id="A0A1X7RTE7"/>
<evidence type="ECO:0000256" key="1">
    <source>
        <dbReference type="SAM" id="SignalP"/>
    </source>
</evidence>
<keyword evidence="1" id="KW-0732">Signal</keyword>
<dbReference type="EMBL" id="LT853696">
    <property type="protein sequence ID" value="SMQ50530.1"/>
    <property type="molecule type" value="Genomic_DNA"/>
</dbReference>
<keyword evidence="3" id="KW-1185">Reference proteome</keyword>
<feature type="signal peptide" evidence="1">
    <location>
        <begin position="1"/>
        <end position="18"/>
    </location>
</feature>
<evidence type="ECO:0000313" key="3">
    <source>
        <dbReference type="Proteomes" id="UP000215127"/>
    </source>
</evidence>
<sequence length="88" mass="9245">MKLYIHAILATAVTLVRAEWQPCAHGGEGTSCKTWTSCCNVGSKAFGCNAAGLCQLTCETGGEWCPADKMCCPTEGGAACFDPKQCIH</sequence>
<evidence type="ECO:0000313" key="2">
    <source>
        <dbReference type="EMBL" id="SMQ50530.1"/>
    </source>
</evidence>
<dbReference type="Proteomes" id="UP000215127">
    <property type="component" value="Chromosome 5"/>
</dbReference>
<feature type="chain" id="PRO_5013095558" description="Granulins domain-containing protein" evidence="1">
    <location>
        <begin position="19"/>
        <end position="88"/>
    </location>
</feature>
<reference evidence="2 3" key="1">
    <citation type="submission" date="2016-06" db="EMBL/GenBank/DDBJ databases">
        <authorList>
            <person name="Kjaerup R.B."/>
            <person name="Dalgaard T.S."/>
            <person name="Juul-Madsen H.R."/>
        </authorList>
    </citation>
    <scope>NUCLEOTIDE SEQUENCE [LARGE SCALE GENOMIC DNA]</scope>
</reference>
<accession>A0A1X7RTE7</accession>
<protein>
    <recommendedName>
        <fullName evidence="4">Granulins domain-containing protein</fullName>
    </recommendedName>
</protein>
<name>A0A1X7RTE7_ZYMT9</name>
<proteinExistence type="predicted"/>
<gene>
    <name evidence="2" type="ORF">ZT3D7_G5683</name>
</gene>
<organism evidence="2 3">
    <name type="scientific">Zymoseptoria tritici (strain ST99CH_3D7)</name>
    <dbReference type="NCBI Taxonomy" id="1276538"/>
    <lineage>
        <taxon>Eukaryota</taxon>
        <taxon>Fungi</taxon>
        <taxon>Dikarya</taxon>
        <taxon>Ascomycota</taxon>
        <taxon>Pezizomycotina</taxon>
        <taxon>Dothideomycetes</taxon>
        <taxon>Dothideomycetidae</taxon>
        <taxon>Mycosphaerellales</taxon>
        <taxon>Mycosphaerellaceae</taxon>
        <taxon>Zymoseptoria</taxon>
    </lineage>
</organism>
<evidence type="ECO:0008006" key="4">
    <source>
        <dbReference type="Google" id="ProtNLM"/>
    </source>
</evidence>